<comment type="similarity">
    <text evidence="2 10">Belongs to the TRAFAC class TrmE-Era-EngA-EngB-Septin-like GTPase superfamily. EngB GTPase family.</text>
</comment>
<dbReference type="PROSITE" id="PS51706">
    <property type="entry name" value="G_ENGB"/>
    <property type="match status" value="1"/>
</dbReference>
<evidence type="ECO:0000313" key="12">
    <source>
        <dbReference type="EMBL" id="SDN42818.1"/>
    </source>
</evidence>
<dbReference type="GO" id="GO:0000917">
    <property type="term" value="P:division septum assembly"/>
    <property type="evidence" value="ECO:0007669"/>
    <property type="project" value="UniProtKB-KW"/>
</dbReference>
<dbReference type="Pfam" id="PF01926">
    <property type="entry name" value="MMR_HSR1"/>
    <property type="match status" value="1"/>
</dbReference>
<dbReference type="EMBL" id="FNID01000019">
    <property type="protein sequence ID" value="SDN42818.1"/>
    <property type="molecule type" value="Genomic_DNA"/>
</dbReference>
<keyword evidence="9 10" id="KW-0131">Cell cycle</keyword>
<sequence>MNFNNAVFEASYGLFSQLPETAQLEIAISGRSNVGKSSLINKLLNRKSLARVSSMPGKTATINFYRLSNNVRLVDLPGYGYAKVAKGEKQRWNELIGGYFEQGRNLVLVLQLIDMRHEPSKEDLNMIETLVENELPFIVVLTKSDKLNSTERKERLSGLAHEIPYAEQITMLPFSSVTGEGVQELRGIIEDVTSEQE</sequence>
<dbReference type="InterPro" id="IPR006073">
    <property type="entry name" value="GTP-bd"/>
</dbReference>
<dbReference type="NCBIfam" id="TIGR00231">
    <property type="entry name" value="small_GTP"/>
    <property type="match status" value="1"/>
</dbReference>
<dbReference type="Proteomes" id="UP000199182">
    <property type="component" value="Unassembled WGS sequence"/>
</dbReference>
<comment type="function">
    <text evidence="10">Necessary for normal cell division and for the maintenance of normal septation.</text>
</comment>
<evidence type="ECO:0000256" key="4">
    <source>
        <dbReference type="ARBA" id="ARBA00022723"/>
    </source>
</evidence>
<dbReference type="STRING" id="258515.SAMN05192585_11915"/>
<evidence type="ECO:0000256" key="10">
    <source>
        <dbReference type="HAMAP-Rule" id="MF_00321"/>
    </source>
</evidence>
<evidence type="ECO:0000256" key="6">
    <source>
        <dbReference type="ARBA" id="ARBA00022842"/>
    </source>
</evidence>
<dbReference type="PANTHER" id="PTHR11649">
    <property type="entry name" value="MSS1/TRME-RELATED GTP-BINDING PROTEIN"/>
    <property type="match status" value="1"/>
</dbReference>
<dbReference type="HAMAP" id="MF_00321">
    <property type="entry name" value="GTPase_EngB"/>
    <property type="match status" value="1"/>
</dbReference>
<evidence type="ECO:0000256" key="1">
    <source>
        <dbReference type="ARBA" id="ARBA00001946"/>
    </source>
</evidence>
<dbReference type="GO" id="GO:0005525">
    <property type="term" value="F:GTP binding"/>
    <property type="evidence" value="ECO:0007669"/>
    <property type="project" value="UniProtKB-UniRule"/>
</dbReference>
<evidence type="ECO:0000256" key="9">
    <source>
        <dbReference type="ARBA" id="ARBA00023306"/>
    </source>
</evidence>
<keyword evidence="5 10" id="KW-0547">Nucleotide-binding</keyword>
<organism evidence="12 13">
    <name type="scientific">Acetanaerobacterium elongatum</name>
    <dbReference type="NCBI Taxonomy" id="258515"/>
    <lineage>
        <taxon>Bacteria</taxon>
        <taxon>Bacillati</taxon>
        <taxon>Bacillota</taxon>
        <taxon>Clostridia</taxon>
        <taxon>Eubacteriales</taxon>
        <taxon>Oscillospiraceae</taxon>
        <taxon>Acetanaerobacterium</taxon>
    </lineage>
</organism>
<dbReference type="GO" id="GO:0046872">
    <property type="term" value="F:metal ion binding"/>
    <property type="evidence" value="ECO:0007669"/>
    <property type="project" value="UniProtKB-KW"/>
</dbReference>
<feature type="domain" description="EngB-type G" evidence="11">
    <location>
        <begin position="22"/>
        <end position="195"/>
    </location>
</feature>
<dbReference type="FunFam" id="3.40.50.300:FF:000098">
    <property type="entry name" value="Probable GTP-binding protein EngB"/>
    <property type="match status" value="1"/>
</dbReference>
<evidence type="ECO:0000256" key="5">
    <source>
        <dbReference type="ARBA" id="ARBA00022741"/>
    </source>
</evidence>
<dbReference type="AlphaFoldDB" id="A0A1H0BB26"/>
<dbReference type="InterPro" id="IPR027417">
    <property type="entry name" value="P-loop_NTPase"/>
</dbReference>
<evidence type="ECO:0000256" key="7">
    <source>
        <dbReference type="ARBA" id="ARBA00023134"/>
    </source>
</evidence>
<keyword evidence="13" id="KW-1185">Reference proteome</keyword>
<evidence type="ECO:0000256" key="2">
    <source>
        <dbReference type="ARBA" id="ARBA00009638"/>
    </source>
</evidence>
<dbReference type="Gene3D" id="3.40.50.300">
    <property type="entry name" value="P-loop containing nucleotide triphosphate hydrolases"/>
    <property type="match status" value="1"/>
</dbReference>
<dbReference type="GO" id="GO:0005829">
    <property type="term" value="C:cytosol"/>
    <property type="evidence" value="ECO:0007669"/>
    <property type="project" value="TreeGrafter"/>
</dbReference>
<evidence type="ECO:0000256" key="8">
    <source>
        <dbReference type="ARBA" id="ARBA00023210"/>
    </source>
</evidence>
<accession>A0A1H0BB26</accession>
<keyword evidence="7 10" id="KW-0342">GTP-binding</keyword>
<proteinExistence type="inferred from homology"/>
<keyword evidence="3 10" id="KW-0132">Cell division</keyword>
<protein>
    <recommendedName>
        <fullName evidence="10">Probable GTP-binding protein EngB</fullName>
    </recommendedName>
</protein>
<dbReference type="OrthoDB" id="9804921at2"/>
<evidence type="ECO:0000256" key="3">
    <source>
        <dbReference type="ARBA" id="ARBA00022618"/>
    </source>
</evidence>
<reference evidence="12 13" key="1">
    <citation type="submission" date="2016-10" db="EMBL/GenBank/DDBJ databases">
        <authorList>
            <person name="de Groot N.N."/>
        </authorList>
    </citation>
    <scope>NUCLEOTIDE SEQUENCE [LARGE SCALE GENOMIC DNA]</scope>
    <source>
        <strain evidence="12 13">CGMCC 1.5012</strain>
    </source>
</reference>
<keyword evidence="4" id="KW-0479">Metal-binding</keyword>
<dbReference type="CDD" id="cd01876">
    <property type="entry name" value="YihA_EngB"/>
    <property type="match status" value="1"/>
</dbReference>
<evidence type="ECO:0000259" key="11">
    <source>
        <dbReference type="PROSITE" id="PS51706"/>
    </source>
</evidence>
<comment type="cofactor">
    <cofactor evidence="1">
        <name>Mg(2+)</name>
        <dbReference type="ChEBI" id="CHEBI:18420"/>
    </cofactor>
</comment>
<dbReference type="NCBIfam" id="TIGR03598">
    <property type="entry name" value="GTPase_YsxC"/>
    <property type="match status" value="1"/>
</dbReference>
<dbReference type="PANTHER" id="PTHR11649:SF13">
    <property type="entry name" value="ENGB-TYPE G DOMAIN-CONTAINING PROTEIN"/>
    <property type="match status" value="1"/>
</dbReference>
<dbReference type="InterPro" id="IPR005225">
    <property type="entry name" value="Small_GTP-bd"/>
</dbReference>
<dbReference type="InterPro" id="IPR019987">
    <property type="entry name" value="GTP-bd_ribosome_bio_YsxC"/>
</dbReference>
<keyword evidence="8 10" id="KW-0717">Septation</keyword>
<evidence type="ECO:0000313" key="13">
    <source>
        <dbReference type="Proteomes" id="UP000199182"/>
    </source>
</evidence>
<dbReference type="InterPro" id="IPR030393">
    <property type="entry name" value="G_ENGB_dom"/>
</dbReference>
<keyword evidence="6" id="KW-0460">Magnesium</keyword>
<name>A0A1H0BB26_9FIRM</name>
<gene>
    <name evidence="10" type="primary">engB</name>
    <name evidence="12" type="ORF">SAMN05192585_11915</name>
</gene>
<dbReference type="SUPFAM" id="SSF52540">
    <property type="entry name" value="P-loop containing nucleoside triphosphate hydrolases"/>
    <property type="match status" value="1"/>
</dbReference>
<dbReference type="RefSeq" id="WP_092640456.1">
    <property type="nucleotide sequence ID" value="NZ_FNID01000019.1"/>
</dbReference>